<dbReference type="EMBL" id="LWDP01000039">
    <property type="protein sequence ID" value="ORD93922.1"/>
    <property type="molecule type" value="Genomic_DNA"/>
</dbReference>
<dbReference type="VEuPathDB" id="MicrosporidiaDB:ECANGB1_1363"/>
<organism evidence="1 2">
    <name type="scientific">Enterospora canceri</name>
    <dbReference type="NCBI Taxonomy" id="1081671"/>
    <lineage>
        <taxon>Eukaryota</taxon>
        <taxon>Fungi</taxon>
        <taxon>Fungi incertae sedis</taxon>
        <taxon>Microsporidia</taxon>
        <taxon>Enterocytozoonidae</taxon>
        <taxon>Enterospora</taxon>
    </lineage>
</organism>
<reference evidence="1 2" key="1">
    <citation type="journal article" date="2017" name="Environ. Microbiol.">
        <title>Decay of the glycolytic pathway and adaptation to intranuclear parasitism within Enterocytozoonidae microsporidia.</title>
        <authorList>
            <person name="Wiredu Boakye D."/>
            <person name="Jaroenlak P."/>
            <person name="Prachumwat A."/>
            <person name="Williams T.A."/>
            <person name="Bateman K.S."/>
            <person name="Itsathitphaisarn O."/>
            <person name="Sritunyalucksana K."/>
            <person name="Paszkiewicz K.H."/>
            <person name="Moore K.A."/>
            <person name="Stentiford G.D."/>
            <person name="Williams B.A."/>
        </authorList>
    </citation>
    <scope>NUCLEOTIDE SEQUENCE [LARGE SCALE GENOMIC DNA]</scope>
    <source>
        <strain evidence="1 2">GB1</strain>
    </source>
</reference>
<accession>A0A1Y1S671</accession>
<gene>
    <name evidence="1" type="ORF">ECANGB1_1363</name>
</gene>
<proteinExistence type="predicted"/>
<name>A0A1Y1S671_9MICR</name>
<sequence length="114" mass="13408">MCPKKELNRTNMTEAEIKKLIEIRNRNDVNEAYKETDGKKKLRGKLWNKVASEICPSLDSDAVRKRYNTLFREYKLQRHKALESGGAHQGGSITTCSLKTLRMKKRCTWRMYRN</sequence>
<comment type="caution">
    <text evidence="1">The sequence shown here is derived from an EMBL/GenBank/DDBJ whole genome shotgun (WGS) entry which is preliminary data.</text>
</comment>
<evidence type="ECO:0000313" key="2">
    <source>
        <dbReference type="Proteomes" id="UP000192639"/>
    </source>
</evidence>
<dbReference type="AlphaFoldDB" id="A0A1Y1S671"/>
<keyword evidence="2" id="KW-1185">Reference proteome</keyword>
<evidence type="ECO:0000313" key="1">
    <source>
        <dbReference type="EMBL" id="ORD93922.1"/>
    </source>
</evidence>
<dbReference type="Proteomes" id="UP000192639">
    <property type="component" value="Unassembled WGS sequence"/>
</dbReference>
<protein>
    <submittedName>
        <fullName evidence="1">Uncharacterized protein</fullName>
    </submittedName>
</protein>